<evidence type="ECO:0000313" key="3">
    <source>
        <dbReference type="EMBL" id="CRZ35794.1"/>
    </source>
</evidence>
<dbReference type="RefSeq" id="WP_103203865.1">
    <property type="nucleotide sequence ID" value="NZ_CVTD020000029.1"/>
</dbReference>
<dbReference type="SUPFAM" id="SSF75712">
    <property type="entry name" value="Rad50 coiled-coil Zn hook"/>
    <property type="match status" value="1"/>
</dbReference>
<dbReference type="InterPro" id="IPR038729">
    <property type="entry name" value="Rad50/SbcC_AAA"/>
</dbReference>
<organism evidence="3 4">
    <name type="scientific">Herbinix hemicellulosilytica</name>
    <dbReference type="NCBI Taxonomy" id="1564487"/>
    <lineage>
        <taxon>Bacteria</taxon>
        <taxon>Bacillati</taxon>
        <taxon>Bacillota</taxon>
        <taxon>Clostridia</taxon>
        <taxon>Lachnospirales</taxon>
        <taxon>Lachnospiraceae</taxon>
        <taxon>Herbinix</taxon>
    </lineage>
</organism>
<proteinExistence type="predicted"/>
<keyword evidence="4" id="KW-1185">Reference proteome</keyword>
<gene>
    <name evidence="3" type="ORF">HHT355_2613</name>
</gene>
<dbReference type="EMBL" id="CVTD020000029">
    <property type="protein sequence ID" value="CRZ35794.1"/>
    <property type="molecule type" value="Genomic_DNA"/>
</dbReference>
<dbReference type="SUPFAM" id="SSF52540">
    <property type="entry name" value="P-loop containing nucleoside triphosphate hydrolases"/>
    <property type="match status" value="1"/>
</dbReference>
<evidence type="ECO:0000259" key="2">
    <source>
        <dbReference type="Pfam" id="PF13476"/>
    </source>
</evidence>
<protein>
    <recommendedName>
        <fullName evidence="2">Rad50/SbcC-type AAA domain-containing protein</fullName>
    </recommendedName>
</protein>
<dbReference type="GO" id="GO:0000731">
    <property type="term" value="P:DNA synthesis involved in DNA repair"/>
    <property type="evidence" value="ECO:0007669"/>
    <property type="project" value="TreeGrafter"/>
</dbReference>
<accession>A0A0H5SJV2</accession>
<feature type="coiled-coil region" evidence="1">
    <location>
        <begin position="155"/>
        <end position="182"/>
    </location>
</feature>
<dbReference type="OrthoDB" id="9784297at2"/>
<reference evidence="3 4" key="1">
    <citation type="submission" date="2015-06" db="EMBL/GenBank/DDBJ databases">
        <authorList>
            <person name="Wibberg Daniel"/>
        </authorList>
    </citation>
    <scope>NUCLEOTIDE SEQUENCE [LARGE SCALE GENOMIC DNA]</scope>
    <source>
        <strain evidence="3 4">T3/55T</strain>
    </source>
</reference>
<sequence>MIRSINIENLRGIRFNTNIDLDNKSLIIFGENGKGKSSIVDGIEYAITGDIKHISSTCREVSLKKHAPHIYADFQEIKVEVEFSDGSVLSNYKEPEKGTLAYRIRNSKLGNINILRRSQLLDAISAQPKERYDLLKQFLPLAEITKFENALKGVVDKFQGEVNNLKTEIENHMRNIQAALDIKDLGSVTSDNIFSILVNRGKQFNIEDIKDFKEIPEYIKKVDNYIECMGNINRDVIIRNFLNLLNELIDKKSPELFAKAIYDNINTKLDLVQKKKVVFYEEFLTTGIQWLQEENKSLCPFCESPIDVPSVIERVKKRINENSEYSTLKKEFQRDYSILQSELKWWEDNLDKIRNINKKINDENIENLCKTIEDDIENFKKLVPNSIQEIIIVKNLPNWNESIYKNAIHLKNEYSNKVLPKDAVLLLNEAIKFKNDLKIVYDNIVHINKKTKENTLLNKKYKIAKQFYEELVRQRKNSVQEIYDEIKNDINSYYSSMHFEEDIGDIDLKIKDSSSKGSVIIEASFYEKSGEDPRAYYSESHLDTLGLAIFLALYKRECSKNKDLRLLILDDVLTSVDAAHRINIINLIFSEFKEHQLIITTHDIVLYKEILELEKLYGGNNKYRNIEICEWTKDRGPILDDTKSEIEKLREHLTNPHTDKNILASATGTFLELVLCKLRYSLELSIPAKYQDKYTIVDIWDNLYSKLKKNKEFYRLNSKVLDSINVSKFIRNISGCHYNEWAQGVSKDEIKQFTNNVIRFYEIVYCSICNSFIKKSNDNEDYQCNCSRLQYNKKDQLLIS</sequence>
<dbReference type="Pfam" id="PF13476">
    <property type="entry name" value="AAA_23"/>
    <property type="match status" value="1"/>
</dbReference>
<dbReference type="Gene3D" id="3.40.50.300">
    <property type="entry name" value="P-loop containing nucleotide triphosphate hydrolases"/>
    <property type="match status" value="2"/>
</dbReference>
<dbReference type="GO" id="GO:0016887">
    <property type="term" value="F:ATP hydrolysis activity"/>
    <property type="evidence" value="ECO:0007669"/>
    <property type="project" value="InterPro"/>
</dbReference>
<name>A0A0H5SJV2_HERHM</name>
<dbReference type="GO" id="GO:0006302">
    <property type="term" value="P:double-strand break repair"/>
    <property type="evidence" value="ECO:0007669"/>
    <property type="project" value="InterPro"/>
</dbReference>
<evidence type="ECO:0000313" key="4">
    <source>
        <dbReference type="Proteomes" id="UP000236497"/>
    </source>
</evidence>
<dbReference type="PANTHER" id="PTHR32182:SF0">
    <property type="entry name" value="DNA REPLICATION AND REPAIR PROTEIN RECF"/>
    <property type="match status" value="1"/>
</dbReference>
<dbReference type="AlphaFoldDB" id="A0A0H5SJV2"/>
<dbReference type="PANTHER" id="PTHR32182">
    <property type="entry name" value="DNA REPLICATION AND REPAIR PROTEIN RECF"/>
    <property type="match status" value="1"/>
</dbReference>
<feature type="domain" description="Rad50/SbcC-type AAA" evidence="2">
    <location>
        <begin position="4"/>
        <end position="227"/>
    </location>
</feature>
<dbReference type="InterPro" id="IPR027417">
    <property type="entry name" value="P-loop_NTPase"/>
</dbReference>
<keyword evidence="1" id="KW-0175">Coiled coil</keyword>
<evidence type="ECO:0000256" key="1">
    <source>
        <dbReference type="SAM" id="Coils"/>
    </source>
</evidence>
<dbReference type="Proteomes" id="UP000236497">
    <property type="component" value="Unassembled WGS sequence"/>
</dbReference>